<evidence type="ECO:0000256" key="2">
    <source>
        <dbReference type="ARBA" id="ARBA00022490"/>
    </source>
</evidence>
<evidence type="ECO:0000256" key="5">
    <source>
        <dbReference type="ARBA" id="ARBA00022908"/>
    </source>
</evidence>
<keyword evidence="5 9" id="KW-0229">DNA integration</keyword>
<feature type="active site" evidence="9">
    <location>
        <position position="270"/>
    </location>
</feature>
<evidence type="ECO:0000256" key="3">
    <source>
        <dbReference type="ARBA" id="ARBA00022618"/>
    </source>
</evidence>
<feature type="active site" description="O-(3'-phospho-DNA)-tyrosine intermediate" evidence="9">
    <location>
        <position position="279"/>
    </location>
</feature>
<keyword evidence="8 9" id="KW-0131">Cell cycle</keyword>
<dbReference type="InterPro" id="IPR004107">
    <property type="entry name" value="Integrase_SAM-like_N"/>
</dbReference>
<keyword evidence="6 9" id="KW-0238">DNA-binding</keyword>
<comment type="subcellular location">
    <subcellularLocation>
        <location evidence="1 9">Cytoplasm</location>
    </subcellularLocation>
</comment>
<comment type="function">
    <text evidence="9">Site-specific tyrosine recombinase, which acts by catalyzing the cutting and rejoining of the recombining DNA molecules. The XerC-XerD complex is essential to convert dimers of the bacterial chromosome into monomers to permit their segregation at cell division. It also contributes to the segregational stability of plasmids.</text>
</comment>
<dbReference type="EMBL" id="VUMX01000011">
    <property type="protein sequence ID" value="MST87034.1"/>
    <property type="molecule type" value="Genomic_DNA"/>
</dbReference>
<organism evidence="12 13">
    <name type="scientific">Lactobacillus porci</name>
    <dbReference type="NCBI Taxonomy" id="2012477"/>
    <lineage>
        <taxon>Bacteria</taxon>
        <taxon>Bacillati</taxon>
        <taxon>Bacillota</taxon>
        <taxon>Bacilli</taxon>
        <taxon>Lactobacillales</taxon>
        <taxon>Lactobacillaceae</taxon>
        <taxon>Lactobacillus</taxon>
    </lineage>
</organism>
<dbReference type="InterPro" id="IPR050090">
    <property type="entry name" value="Tyrosine_recombinase_XerCD"/>
</dbReference>
<feature type="domain" description="Core-binding (CB)" evidence="11">
    <location>
        <begin position="1"/>
        <end position="87"/>
    </location>
</feature>
<dbReference type="Gene3D" id="1.10.150.130">
    <property type="match status" value="1"/>
</dbReference>
<dbReference type="AlphaFoldDB" id="A0A6A8ME32"/>
<evidence type="ECO:0000313" key="12">
    <source>
        <dbReference type="EMBL" id="MST87034.1"/>
    </source>
</evidence>
<dbReference type="PANTHER" id="PTHR30349">
    <property type="entry name" value="PHAGE INTEGRASE-RELATED"/>
    <property type="match status" value="1"/>
</dbReference>
<dbReference type="PANTHER" id="PTHR30349:SF77">
    <property type="entry name" value="TYROSINE RECOMBINASE XERC"/>
    <property type="match status" value="1"/>
</dbReference>
<keyword evidence="4 9" id="KW-0159">Chromosome partition</keyword>
<evidence type="ECO:0000256" key="1">
    <source>
        <dbReference type="ARBA" id="ARBA00004496"/>
    </source>
</evidence>
<sequence length="301" mass="34457">MKDEFLDQFLSYLKNERAYSPKTIQAYQRDLEAARQFWQDNGGFPGWGRLAGRDFEIYLQDLASRGLARSTTSRKMSSLKSFYRFLTKRQLAAVDPTAGIVIRRGEKKLPQFFYPQEIKRVFDSLNDDRPLTIRNRAILSLFYATGMRVSELAALKFQQLDLDRQLILVHGKGGKDRWVLFSDEAKQDLERYLDQSRPLLLGRKEDGGQVFLSQRGDPLAVRTIQEVIRQIFAKAGAGTGAHPHELRHTFATQMLNNGADIRSVQELLGHASLSTTQIYTHVTMAHLKADYAKYFPRKGPK</sequence>
<dbReference type="OrthoDB" id="9801717at2"/>
<dbReference type="Gene3D" id="1.10.443.10">
    <property type="entry name" value="Intergrase catalytic core"/>
    <property type="match status" value="1"/>
</dbReference>
<accession>A0A6A8ME32</accession>
<dbReference type="GO" id="GO:0003677">
    <property type="term" value="F:DNA binding"/>
    <property type="evidence" value="ECO:0007669"/>
    <property type="project" value="UniProtKB-UniRule"/>
</dbReference>
<dbReference type="SUPFAM" id="SSF56349">
    <property type="entry name" value="DNA breaking-rejoining enzymes"/>
    <property type="match status" value="1"/>
</dbReference>
<dbReference type="GO" id="GO:0007059">
    <property type="term" value="P:chromosome segregation"/>
    <property type="evidence" value="ECO:0007669"/>
    <property type="project" value="UniProtKB-UniRule"/>
</dbReference>
<comment type="caution">
    <text evidence="12">The sequence shown here is derived from an EMBL/GenBank/DDBJ whole genome shotgun (WGS) entry which is preliminary data.</text>
</comment>
<evidence type="ECO:0000256" key="4">
    <source>
        <dbReference type="ARBA" id="ARBA00022829"/>
    </source>
</evidence>
<evidence type="ECO:0000256" key="9">
    <source>
        <dbReference type="HAMAP-Rule" id="MF_01808"/>
    </source>
</evidence>
<dbReference type="GO" id="GO:0009037">
    <property type="term" value="F:tyrosine-based site-specific recombinase activity"/>
    <property type="evidence" value="ECO:0007669"/>
    <property type="project" value="UniProtKB-UniRule"/>
</dbReference>
<feature type="active site" evidence="9">
    <location>
        <position position="247"/>
    </location>
</feature>
<dbReference type="InterPro" id="IPR044068">
    <property type="entry name" value="CB"/>
</dbReference>
<keyword evidence="2 9" id="KW-0963">Cytoplasm</keyword>
<comment type="subunit">
    <text evidence="9">Forms a cyclic heterotetrameric complex composed of two molecules of XerC and two molecules of XerD.</text>
</comment>
<dbReference type="Pfam" id="PF00589">
    <property type="entry name" value="Phage_integrase"/>
    <property type="match status" value="1"/>
</dbReference>
<proteinExistence type="inferred from homology"/>
<reference evidence="12 13" key="1">
    <citation type="submission" date="2019-08" db="EMBL/GenBank/DDBJ databases">
        <title>In-depth cultivation of the pig gut microbiome towards novel bacterial diversity and tailored functional studies.</title>
        <authorList>
            <person name="Wylensek D."/>
            <person name="Hitch T.C.A."/>
            <person name="Clavel T."/>
        </authorList>
    </citation>
    <scope>NUCLEOTIDE SEQUENCE [LARGE SCALE GENOMIC DNA]</scope>
    <source>
        <strain evidence="12 13">Bifido-178-WT-2B</strain>
    </source>
</reference>
<keyword evidence="13" id="KW-1185">Reference proteome</keyword>
<dbReference type="PROSITE" id="PS51900">
    <property type="entry name" value="CB"/>
    <property type="match status" value="1"/>
</dbReference>
<dbReference type="RefSeq" id="WP_154548401.1">
    <property type="nucleotide sequence ID" value="NZ_VUMX01000011.1"/>
</dbReference>
<feature type="active site" evidence="9">
    <location>
        <position position="244"/>
    </location>
</feature>
<feature type="active site" evidence="9">
    <location>
        <position position="148"/>
    </location>
</feature>
<keyword evidence="3 9" id="KW-0132">Cell division</keyword>
<protein>
    <recommendedName>
        <fullName evidence="9">Tyrosine recombinase XerC</fullName>
    </recommendedName>
</protein>
<dbReference type="GO" id="GO:0051301">
    <property type="term" value="P:cell division"/>
    <property type="evidence" value="ECO:0007669"/>
    <property type="project" value="UniProtKB-KW"/>
</dbReference>
<evidence type="ECO:0000256" key="7">
    <source>
        <dbReference type="ARBA" id="ARBA00023172"/>
    </source>
</evidence>
<dbReference type="PROSITE" id="PS51898">
    <property type="entry name" value="TYR_RECOMBINASE"/>
    <property type="match status" value="1"/>
</dbReference>
<dbReference type="HAMAP" id="MF_01808">
    <property type="entry name" value="Recomb_XerC_XerD"/>
    <property type="match status" value="1"/>
</dbReference>
<evidence type="ECO:0000259" key="10">
    <source>
        <dbReference type="PROSITE" id="PS51898"/>
    </source>
</evidence>
<gene>
    <name evidence="9" type="primary">xerC</name>
    <name evidence="12" type="ORF">FYJ62_05125</name>
</gene>
<dbReference type="GO" id="GO:0005737">
    <property type="term" value="C:cytoplasm"/>
    <property type="evidence" value="ECO:0007669"/>
    <property type="project" value="UniProtKB-SubCell"/>
</dbReference>
<evidence type="ECO:0000259" key="11">
    <source>
        <dbReference type="PROSITE" id="PS51900"/>
    </source>
</evidence>
<dbReference type="NCBIfam" id="NF040815">
    <property type="entry name" value="recomb_XerA_Arch"/>
    <property type="match status" value="1"/>
</dbReference>
<dbReference type="InterPro" id="IPR023009">
    <property type="entry name" value="Tyrosine_recombinase_XerC/XerD"/>
</dbReference>
<dbReference type="InterPro" id="IPR013762">
    <property type="entry name" value="Integrase-like_cat_sf"/>
</dbReference>
<evidence type="ECO:0000313" key="13">
    <source>
        <dbReference type="Proteomes" id="UP000438120"/>
    </source>
</evidence>
<comment type="similarity">
    <text evidence="9">Belongs to the 'phage' integrase family. XerC subfamily.</text>
</comment>
<evidence type="ECO:0000256" key="6">
    <source>
        <dbReference type="ARBA" id="ARBA00023125"/>
    </source>
</evidence>
<dbReference type="CDD" id="cd00798">
    <property type="entry name" value="INT_XerDC_C"/>
    <property type="match status" value="1"/>
</dbReference>
<dbReference type="InterPro" id="IPR002104">
    <property type="entry name" value="Integrase_catalytic"/>
</dbReference>
<keyword evidence="7 9" id="KW-0233">DNA recombination</keyword>
<dbReference type="GO" id="GO:0006313">
    <property type="term" value="P:DNA transposition"/>
    <property type="evidence" value="ECO:0007669"/>
    <property type="project" value="UniProtKB-UniRule"/>
</dbReference>
<dbReference type="InterPro" id="IPR010998">
    <property type="entry name" value="Integrase_recombinase_N"/>
</dbReference>
<feature type="active site" evidence="9">
    <location>
        <position position="172"/>
    </location>
</feature>
<dbReference type="InterPro" id="IPR011010">
    <property type="entry name" value="DNA_brk_join_enz"/>
</dbReference>
<feature type="domain" description="Tyr recombinase" evidence="10">
    <location>
        <begin position="108"/>
        <end position="292"/>
    </location>
</feature>
<name>A0A6A8ME32_9LACO</name>
<dbReference type="Proteomes" id="UP000438120">
    <property type="component" value="Unassembled WGS sequence"/>
</dbReference>
<dbReference type="Pfam" id="PF02899">
    <property type="entry name" value="Phage_int_SAM_1"/>
    <property type="match status" value="1"/>
</dbReference>
<evidence type="ECO:0000256" key="8">
    <source>
        <dbReference type="ARBA" id="ARBA00023306"/>
    </source>
</evidence>